<evidence type="ECO:0000313" key="9">
    <source>
        <dbReference type="Proteomes" id="UP001057532"/>
    </source>
</evidence>
<dbReference type="PANTHER" id="PTHR30481">
    <property type="entry name" value="DNA ADENINE METHYLASE"/>
    <property type="match status" value="1"/>
</dbReference>
<comment type="similarity">
    <text evidence="1 7">Belongs to the N(4)/N(6)-methyltransferase family.</text>
</comment>
<evidence type="ECO:0000256" key="2">
    <source>
        <dbReference type="ARBA" id="ARBA00011900"/>
    </source>
</evidence>
<proteinExistence type="inferred from homology"/>
<dbReference type="SUPFAM" id="SSF53335">
    <property type="entry name" value="S-adenosyl-L-methionine-dependent methyltransferases"/>
    <property type="match status" value="1"/>
</dbReference>
<dbReference type="PRINTS" id="PR00505">
    <property type="entry name" value="D12N6MTFRASE"/>
</dbReference>
<dbReference type="EC" id="2.1.1.72" evidence="2 7"/>
<keyword evidence="8" id="KW-0614">Plasmid</keyword>
<gene>
    <name evidence="8" type="ORF">M8332_07140</name>
</gene>
<dbReference type="GO" id="GO:0009007">
    <property type="term" value="F:site-specific DNA-methyltransferase (adenine-specific) activity"/>
    <property type="evidence" value="ECO:0007669"/>
    <property type="project" value="UniProtKB-EC"/>
</dbReference>
<accession>A0ABY5C5I2</accession>
<evidence type="ECO:0000256" key="3">
    <source>
        <dbReference type="ARBA" id="ARBA00022603"/>
    </source>
</evidence>
<dbReference type="PANTHER" id="PTHR30481:SF3">
    <property type="entry name" value="DNA ADENINE METHYLASE"/>
    <property type="match status" value="1"/>
</dbReference>
<organism evidence="8 9">
    <name type="scientific">Fructilactobacillus ixorae</name>
    <dbReference type="NCBI Taxonomy" id="1750535"/>
    <lineage>
        <taxon>Bacteria</taxon>
        <taxon>Bacillati</taxon>
        <taxon>Bacillota</taxon>
        <taxon>Bacilli</taxon>
        <taxon>Lactobacillales</taxon>
        <taxon>Lactobacillaceae</taxon>
        <taxon>Fructilactobacillus</taxon>
    </lineage>
</organism>
<sequence>MRVKAPFIKWVGGKRQLLPKLVNFLPKNGYKNYFEPFLGGGALFLRLSPNNAVISDLNEELINTWQVIRDNLSELKKILKVYENNDSKEFYLDIRSVDRDGRIVKMNNVERAARFIYINKAGYNGLWRVNSNGQNNVPYGAHKKLNLISNSLDSISEYLISNNIELISADYKKIVKNAGENDFVYFDPPYVPVNITSAFTQYTKDGFGLVQQEELRDTIINLNNKGVKIMLSNSDVPLVHDLYKDSKFKFHEVKATRVLNSNSSKRGKVGEVIITNY</sequence>
<comment type="catalytic activity">
    <reaction evidence="6 7">
        <text>a 2'-deoxyadenosine in DNA + S-adenosyl-L-methionine = an N(6)-methyl-2'-deoxyadenosine in DNA + S-adenosyl-L-homocysteine + H(+)</text>
        <dbReference type="Rhea" id="RHEA:15197"/>
        <dbReference type="Rhea" id="RHEA-COMP:12418"/>
        <dbReference type="Rhea" id="RHEA-COMP:12419"/>
        <dbReference type="ChEBI" id="CHEBI:15378"/>
        <dbReference type="ChEBI" id="CHEBI:57856"/>
        <dbReference type="ChEBI" id="CHEBI:59789"/>
        <dbReference type="ChEBI" id="CHEBI:90615"/>
        <dbReference type="ChEBI" id="CHEBI:90616"/>
        <dbReference type="EC" id="2.1.1.72"/>
    </reaction>
</comment>
<keyword evidence="4 7" id="KW-0808">Transferase</keyword>
<dbReference type="InterPro" id="IPR023095">
    <property type="entry name" value="Ade_MeTrfase_dom_2"/>
</dbReference>
<keyword evidence="5 7" id="KW-0949">S-adenosyl-L-methionine</keyword>
<evidence type="ECO:0000256" key="7">
    <source>
        <dbReference type="RuleBase" id="RU361257"/>
    </source>
</evidence>
<evidence type="ECO:0000256" key="5">
    <source>
        <dbReference type="ARBA" id="ARBA00022691"/>
    </source>
</evidence>
<dbReference type="InterPro" id="IPR029063">
    <property type="entry name" value="SAM-dependent_MTases_sf"/>
</dbReference>
<dbReference type="RefSeq" id="WP_252780913.1">
    <property type="nucleotide sequence ID" value="NZ_CP097479.1"/>
</dbReference>
<dbReference type="PROSITE" id="PS00092">
    <property type="entry name" value="N6_MTASE"/>
    <property type="match status" value="1"/>
</dbReference>
<evidence type="ECO:0000313" key="8">
    <source>
        <dbReference type="EMBL" id="USS94024.1"/>
    </source>
</evidence>
<dbReference type="GO" id="GO:0032259">
    <property type="term" value="P:methylation"/>
    <property type="evidence" value="ECO:0007669"/>
    <property type="project" value="UniProtKB-KW"/>
</dbReference>
<dbReference type="InterPro" id="IPR012263">
    <property type="entry name" value="M_m6A_EcoRV"/>
</dbReference>
<dbReference type="EMBL" id="CP097479">
    <property type="protein sequence ID" value="USS94024.1"/>
    <property type="molecule type" value="Genomic_DNA"/>
</dbReference>
<protein>
    <recommendedName>
        <fullName evidence="2 7">Site-specific DNA-methyltransferase (adenine-specific)</fullName>
        <ecNumber evidence="2 7">2.1.1.72</ecNumber>
    </recommendedName>
</protein>
<evidence type="ECO:0000256" key="4">
    <source>
        <dbReference type="ARBA" id="ARBA00022679"/>
    </source>
</evidence>
<dbReference type="PIRSF" id="PIRSF000398">
    <property type="entry name" value="M_m6A_EcoRV"/>
    <property type="match status" value="1"/>
</dbReference>
<evidence type="ECO:0000256" key="1">
    <source>
        <dbReference type="ARBA" id="ARBA00006594"/>
    </source>
</evidence>
<reference evidence="8" key="1">
    <citation type="submission" date="2022-05" db="EMBL/GenBank/DDBJ databases">
        <authorList>
            <person name="Oliphant S.A."/>
            <person name="Watson-Haigh N.S."/>
            <person name="Sumby K.M."/>
            <person name="Gardner J.M."/>
            <person name="Jiranek V."/>
        </authorList>
    </citation>
    <scope>NUCLEOTIDE SEQUENCE</scope>
    <source>
        <strain evidence="8">Ru20-1</strain>
        <plasmid evidence="8">punnamed</plasmid>
    </source>
</reference>
<geneLocation type="plasmid" evidence="8 9">
    <name>punnamed</name>
</geneLocation>
<dbReference type="InterPro" id="IPR012327">
    <property type="entry name" value="MeTrfase_D12"/>
</dbReference>
<dbReference type="InterPro" id="IPR002052">
    <property type="entry name" value="DNA_methylase_N6_adenine_CS"/>
</dbReference>
<dbReference type="Gene3D" id="3.40.50.150">
    <property type="entry name" value="Vaccinia Virus protein VP39"/>
    <property type="match status" value="1"/>
</dbReference>
<dbReference type="Proteomes" id="UP001057532">
    <property type="component" value="Plasmid punnamed"/>
</dbReference>
<name>A0ABY5C5I2_9LACO</name>
<dbReference type="NCBIfam" id="TIGR00571">
    <property type="entry name" value="dam"/>
    <property type="match status" value="1"/>
</dbReference>
<evidence type="ECO:0000256" key="6">
    <source>
        <dbReference type="ARBA" id="ARBA00047942"/>
    </source>
</evidence>
<dbReference type="Pfam" id="PF02086">
    <property type="entry name" value="MethyltransfD12"/>
    <property type="match status" value="1"/>
</dbReference>
<dbReference type="Gene3D" id="1.10.1020.10">
    <property type="entry name" value="Adenine-specific Methyltransferase, Domain 2"/>
    <property type="match status" value="1"/>
</dbReference>
<keyword evidence="3 7" id="KW-0489">Methyltransferase</keyword>
<keyword evidence="9" id="KW-1185">Reference proteome</keyword>